<dbReference type="PROSITE" id="PS51756">
    <property type="entry name" value="LXG"/>
    <property type="match status" value="1"/>
</dbReference>
<dbReference type="EMBL" id="NGLE02000001">
    <property type="protein sequence ID" value="MEI5993341.1"/>
    <property type="molecule type" value="Genomic_DNA"/>
</dbReference>
<gene>
    <name evidence="5" type="ORF">A5880_000887</name>
</gene>
<proteinExistence type="inferred from homology"/>
<evidence type="ECO:0000256" key="1">
    <source>
        <dbReference type="ARBA" id="ARBA00034117"/>
    </source>
</evidence>
<organism evidence="5 6">
    <name type="scientific">Candidatus Enterococcus mansonii</name>
    <dbReference type="NCBI Taxonomy" id="1834181"/>
    <lineage>
        <taxon>Bacteria</taxon>
        <taxon>Bacillati</taxon>
        <taxon>Bacillota</taxon>
        <taxon>Bacilli</taxon>
        <taxon>Lactobacillales</taxon>
        <taxon>Enterococcaceae</taxon>
        <taxon>Enterococcus</taxon>
    </lineage>
</organism>
<reference evidence="5" key="1">
    <citation type="submission" date="2018-07" db="EMBL/GenBank/DDBJ databases">
        <title>The Genome Sequence of Enterococcus sp. DIV0659b.</title>
        <authorList>
            <consortium name="The Broad Institute Genomics Platform"/>
            <consortium name="The Broad Institute Genomic Center for Infectious Diseases"/>
            <person name="Earl A."/>
            <person name="Manson A."/>
            <person name="Schwartman J."/>
            <person name="Gilmore M."/>
            <person name="Abouelleil A."/>
            <person name="Cao P."/>
            <person name="Chapman S."/>
            <person name="Cusick C."/>
            <person name="Shea T."/>
            <person name="Young S."/>
            <person name="Neafsey D."/>
            <person name="Nusbaum C."/>
            <person name="Birren B."/>
        </authorList>
    </citation>
    <scope>NUCLEOTIDE SEQUENCE [LARGE SCALE GENOMIC DNA]</scope>
    <source>
        <strain evidence="5">4G2_DIV0659</strain>
    </source>
</reference>
<evidence type="ECO:0000259" key="4">
    <source>
        <dbReference type="PROSITE" id="PS51756"/>
    </source>
</evidence>
<dbReference type="InterPro" id="IPR006829">
    <property type="entry name" value="LXG_dom"/>
</dbReference>
<accession>A0ABU8ICZ4</accession>
<evidence type="ECO:0000256" key="2">
    <source>
        <dbReference type="SAM" id="Coils"/>
    </source>
</evidence>
<protein>
    <recommendedName>
        <fullName evidence="4">LXG domain-containing protein</fullName>
    </recommendedName>
</protein>
<feature type="coiled-coil region" evidence="2">
    <location>
        <begin position="91"/>
        <end position="129"/>
    </location>
</feature>
<sequence>MGLKFYVGEIQQQGNEASRMNSQAKQAISSLQSSTSQFLSAPLSGKAYDSAKLYFSTVYTPLCQSAILTGEALERAHKRLLSEYQGMVSSIDTDEDQIQSQIERFEQLKRELERQMHTAKTMRPDLERRYMNACDVISKKREQLEKFHAYNARSANIFAEYEACQQEFNNGLAQVKDCKAWNAASGTFDIGRLNMTWASPINARWQQREKMQQEKKNRLAKQAISSLDGYTIICSALGTKKIWYLMKDGKIISPKAHPNLYNQLEKCKDYLGKDQYKVEEVKVMRNEMPFSPALGGILGNIGKVGKGIDIIRKGIGTVKVGKSAVEAINSARNVQASKRVRAVNPEDLLPQQGLVTGEVEGAPPVDAGKQGKHQEGHRNNEQSTEDKSTWIDGENGVADTQEAWEKGDWVRGREGTVKEYESDKVVGSDGVTTEIVVHIDGKGNIHGYPKIPKEVRRKLNGGE</sequence>
<feature type="region of interest" description="Disordered" evidence="3">
    <location>
        <begin position="355"/>
        <end position="392"/>
    </location>
</feature>
<dbReference type="RefSeq" id="WP_336576981.1">
    <property type="nucleotide sequence ID" value="NZ_NGLE02000001.1"/>
</dbReference>
<keyword evidence="6" id="KW-1185">Reference proteome</keyword>
<dbReference type="Pfam" id="PF04740">
    <property type="entry name" value="LXG"/>
    <property type="match status" value="1"/>
</dbReference>
<evidence type="ECO:0000256" key="3">
    <source>
        <dbReference type="SAM" id="MobiDB-lite"/>
    </source>
</evidence>
<keyword evidence="2" id="KW-0175">Coiled coil</keyword>
<dbReference type="Proteomes" id="UP000195139">
    <property type="component" value="Unassembled WGS sequence"/>
</dbReference>
<feature type="compositionally biased region" description="Basic and acidic residues" evidence="3">
    <location>
        <begin position="372"/>
        <end position="389"/>
    </location>
</feature>
<comment type="similarity">
    <text evidence="1">In the N-terminal section; belongs to the LXG family.</text>
</comment>
<comment type="caution">
    <text evidence="5">The sequence shown here is derived from an EMBL/GenBank/DDBJ whole genome shotgun (WGS) entry which is preliminary data.</text>
</comment>
<evidence type="ECO:0000313" key="5">
    <source>
        <dbReference type="EMBL" id="MEI5993341.1"/>
    </source>
</evidence>
<feature type="domain" description="LXG" evidence="4">
    <location>
        <begin position="1"/>
        <end position="218"/>
    </location>
</feature>
<dbReference type="PANTHER" id="PTHR34976:SF1">
    <property type="entry name" value="TOXIN BC_0920"/>
    <property type="match status" value="1"/>
</dbReference>
<dbReference type="PANTHER" id="PTHR34976">
    <property type="entry name" value="RIBONUCLEASE YQCG-RELATED"/>
    <property type="match status" value="1"/>
</dbReference>
<name>A0ABU8ICZ4_9ENTE</name>
<evidence type="ECO:0000313" key="6">
    <source>
        <dbReference type="Proteomes" id="UP000195139"/>
    </source>
</evidence>
<dbReference type="InterPro" id="IPR051768">
    <property type="entry name" value="Bact_secretion_toxin"/>
</dbReference>